<evidence type="ECO:0000313" key="3">
    <source>
        <dbReference type="Proteomes" id="UP001281447"/>
    </source>
</evidence>
<sequence>MDIIKQREYPLALDVLQAMSLRLLASDRRQTAFAEEKGIVQAGFTGEQAIDYYLNFISNKSYRIFHGLRIPWKNDLYFQMDTLIITPYFIPILEVKNLSGKLYFNQLAQQLIRTKNDVEEGFPYPMTQVNRQAQQLEMYLKQSGFPPHTNHPPLVIISRPSTIISTDQPNAAFHDKVMHAENFPERLHRLEKQYPRACLTQKHLDTLSSLLLQAHEPLIPNYRKKLMVEEHELLPGVLCQQCKQLSMVRDFGWWKCIKCQQKKQRCTYPGIDGLLLINQTYYQQSAVSQFHKTAICHCSFPAVNKA</sequence>
<feature type="domain" description="NERD" evidence="1">
    <location>
        <begin position="42"/>
        <end position="159"/>
    </location>
</feature>
<reference evidence="2 3" key="1">
    <citation type="submission" date="2023-10" db="EMBL/GenBank/DDBJ databases">
        <title>Virgibacillus halophilus 5B73C genome.</title>
        <authorList>
            <person name="Miliotis G."/>
            <person name="Sengupta P."/>
            <person name="Hameed A."/>
            <person name="Chuvochina M."/>
            <person name="Mcdonagh F."/>
            <person name="Simpson A.C."/>
            <person name="Singh N.K."/>
            <person name="Rekha P.D."/>
            <person name="Raman K."/>
            <person name="Hugenholtz P."/>
            <person name="Venkateswaran K."/>
        </authorList>
    </citation>
    <scope>NUCLEOTIDE SEQUENCE [LARGE SCALE GENOMIC DNA]</scope>
    <source>
        <strain evidence="2 3">5B73C</strain>
    </source>
</reference>
<accession>A0ABU5C4L8</accession>
<name>A0ABU5C4L8_9BACI</name>
<comment type="caution">
    <text evidence="2">The sequence shown here is derived from an EMBL/GenBank/DDBJ whole genome shotgun (WGS) entry which is preliminary data.</text>
</comment>
<evidence type="ECO:0000313" key="2">
    <source>
        <dbReference type="EMBL" id="MDY0394174.1"/>
    </source>
</evidence>
<dbReference type="InterPro" id="IPR011528">
    <property type="entry name" value="NERD"/>
</dbReference>
<proteinExistence type="predicted"/>
<dbReference type="Proteomes" id="UP001281447">
    <property type="component" value="Unassembled WGS sequence"/>
</dbReference>
<organism evidence="2 3">
    <name type="scientific">Tigheibacillus halophilus</name>
    <dbReference type="NCBI Taxonomy" id="361280"/>
    <lineage>
        <taxon>Bacteria</taxon>
        <taxon>Bacillati</taxon>
        <taxon>Bacillota</taxon>
        <taxon>Bacilli</taxon>
        <taxon>Bacillales</taxon>
        <taxon>Bacillaceae</taxon>
        <taxon>Tigheibacillus</taxon>
    </lineage>
</organism>
<dbReference type="Pfam" id="PF08378">
    <property type="entry name" value="NERD"/>
    <property type="match status" value="1"/>
</dbReference>
<dbReference type="PROSITE" id="PS50965">
    <property type="entry name" value="NERD"/>
    <property type="match status" value="1"/>
</dbReference>
<gene>
    <name evidence="2" type="ORF">RWE15_06345</name>
</gene>
<keyword evidence="3" id="KW-1185">Reference proteome</keyword>
<protein>
    <submittedName>
        <fullName evidence="2">Nuclease-related domain-containing protein</fullName>
    </submittedName>
</protein>
<dbReference type="EMBL" id="JAWDIP010000003">
    <property type="protein sequence ID" value="MDY0394174.1"/>
    <property type="molecule type" value="Genomic_DNA"/>
</dbReference>
<evidence type="ECO:0000259" key="1">
    <source>
        <dbReference type="PROSITE" id="PS50965"/>
    </source>
</evidence>